<name>A0A0A9CTB6_ARUDO</name>
<protein>
    <submittedName>
        <fullName evidence="1">Uncharacterized protein</fullName>
    </submittedName>
</protein>
<organism evidence="1">
    <name type="scientific">Arundo donax</name>
    <name type="common">Giant reed</name>
    <name type="synonym">Donax arundinaceus</name>
    <dbReference type="NCBI Taxonomy" id="35708"/>
    <lineage>
        <taxon>Eukaryota</taxon>
        <taxon>Viridiplantae</taxon>
        <taxon>Streptophyta</taxon>
        <taxon>Embryophyta</taxon>
        <taxon>Tracheophyta</taxon>
        <taxon>Spermatophyta</taxon>
        <taxon>Magnoliopsida</taxon>
        <taxon>Liliopsida</taxon>
        <taxon>Poales</taxon>
        <taxon>Poaceae</taxon>
        <taxon>PACMAD clade</taxon>
        <taxon>Arundinoideae</taxon>
        <taxon>Arundineae</taxon>
        <taxon>Arundo</taxon>
    </lineage>
</organism>
<sequence length="71" mass="7708">MPVGEPAMRWSPAKERATLLPSCGRVDTFVHAWIASANNRYGQTYIAKDSPCARSASKIDGLQLSKIQMAG</sequence>
<reference evidence="1" key="2">
    <citation type="journal article" date="2015" name="Data Brief">
        <title>Shoot transcriptome of the giant reed, Arundo donax.</title>
        <authorList>
            <person name="Barrero R.A."/>
            <person name="Guerrero F.D."/>
            <person name="Moolhuijzen P."/>
            <person name="Goolsby J.A."/>
            <person name="Tidwell J."/>
            <person name="Bellgard S.E."/>
            <person name="Bellgard M.I."/>
        </authorList>
    </citation>
    <scope>NUCLEOTIDE SEQUENCE</scope>
    <source>
        <tissue evidence="1">Shoot tissue taken approximately 20 cm above the soil surface</tissue>
    </source>
</reference>
<dbReference type="EMBL" id="GBRH01221300">
    <property type="protein sequence ID" value="JAD76595.1"/>
    <property type="molecule type" value="Transcribed_RNA"/>
</dbReference>
<evidence type="ECO:0000313" key="1">
    <source>
        <dbReference type="EMBL" id="JAD76595.1"/>
    </source>
</evidence>
<proteinExistence type="predicted"/>
<reference evidence="1" key="1">
    <citation type="submission" date="2014-09" db="EMBL/GenBank/DDBJ databases">
        <authorList>
            <person name="Magalhaes I.L.F."/>
            <person name="Oliveira U."/>
            <person name="Santos F.R."/>
            <person name="Vidigal T.H.D.A."/>
            <person name="Brescovit A.D."/>
            <person name="Santos A.J."/>
        </authorList>
    </citation>
    <scope>NUCLEOTIDE SEQUENCE</scope>
    <source>
        <tissue evidence="1">Shoot tissue taken approximately 20 cm above the soil surface</tissue>
    </source>
</reference>
<accession>A0A0A9CTB6</accession>
<dbReference type="AlphaFoldDB" id="A0A0A9CTB6"/>